<feature type="compositionally biased region" description="Low complexity" evidence="1">
    <location>
        <begin position="288"/>
        <end position="310"/>
    </location>
</feature>
<feature type="region of interest" description="Disordered" evidence="1">
    <location>
        <begin position="18"/>
        <end position="186"/>
    </location>
</feature>
<feature type="compositionally biased region" description="Low complexity" evidence="1">
    <location>
        <begin position="30"/>
        <end position="42"/>
    </location>
</feature>
<dbReference type="EMBL" id="FMWP01000012">
    <property type="protein sequence ID" value="SCZ88540.1"/>
    <property type="molecule type" value="Genomic_DNA"/>
</dbReference>
<evidence type="ECO:0000256" key="1">
    <source>
        <dbReference type="SAM" id="MobiDB-lite"/>
    </source>
</evidence>
<dbReference type="OrthoDB" id="2538348at2759"/>
<organism evidence="2 3">
    <name type="scientific">Microbotryum saponariae</name>
    <dbReference type="NCBI Taxonomy" id="289078"/>
    <lineage>
        <taxon>Eukaryota</taxon>
        <taxon>Fungi</taxon>
        <taxon>Dikarya</taxon>
        <taxon>Basidiomycota</taxon>
        <taxon>Pucciniomycotina</taxon>
        <taxon>Microbotryomycetes</taxon>
        <taxon>Microbotryales</taxon>
        <taxon>Microbotryaceae</taxon>
        <taxon>Microbotryum</taxon>
    </lineage>
</organism>
<feature type="compositionally biased region" description="Polar residues" evidence="1">
    <location>
        <begin position="43"/>
        <end position="68"/>
    </location>
</feature>
<protein>
    <submittedName>
        <fullName evidence="2">BZ3500_MvSof-1268-A1-R1_Chr2-1g04477 protein</fullName>
    </submittedName>
</protein>
<gene>
    <name evidence="2" type="ORF">BZ3500_MVSOF-1268-A1-R1_CHR2-1G04477</name>
</gene>
<evidence type="ECO:0000313" key="2">
    <source>
        <dbReference type="EMBL" id="SCZ88540.1"/>
    </source>
</evidence>
<reference evidence="3" key="1">
    <citation type="submission" date="2016-10" db="EMBL/GenBank/DDBJ databases">
        <authorList>
            <person name="Jeantristanb JTB J.-T."/>
            <person name="Ricardo R."/>
        </authorList>
    </citation>
    <scope>NUCLEOTIDE SEQUENCE [LARGE SCALE GENOMIC DNA]</scope>
</reference>
<feature type="compositionally biased region" description="Low complexity" evidence="1">
    <location>
        <begin position="86"/>
        <end position="108"/>
    </location>
</feature>
<evidence type="ECO:0000313" key="3">
    <source>
        <dbReference type="Proteomes" id="UP000249723"/>
    </source>
</evidence>
<accession>A0A2X0M310</accession>
<feature type="compositionally biased region" description="Low complexity" evidence="1">
    <location>
        <begin position="152"/>
        <end position="186"/>
    </location>
</feature>
<proteinExistence type="predicted"/>
<dbReference type="Proteomes" id="UP000249723">
    <property type="component" value="Unassembled WGS sequence"/>
</dbReference>
<keyword evidence="3" id="KW-1185">Reference proteome</keyword>
<name>A0A2X0M310_9BASI</name>
<sequence length="310" mass="30928">MSDIPTSVPVQEPALAASAPFATSSEPQTAPVAAAGQASASSDGNENSTIGTTVTSTDAPAPFQTGTPANEDILPSGTGATGHADLAAPSASSEELAAGGPTTAAATPHEVVQEPKPIPTTPAPATEPIVESIEKAQRSTTNGHGHTKGDQTEPAVAAAPSAATEPAAESPSASATETIAESGSVVDKVVDVAEGVKDAVVDKFEQVEEFVVDTVSNGEPTTGDKRPLDGAEAQQKTAESEGMSVDTPEKAEPLSEATPADPAPTAEAEPAAETGEPPVKKAKKTAPEKTAVAPTRRSSRSTRSTASLAE</sequence>
<feature type="region of interest" description="Disordered" evidence="1">
    <location>
        <begin position="210"/>
        <end position="310"/>
    </location>
</feature>
<feature type="compositionally biased region" description="Low complexity" evidence="1">
    <location>
        <begin position="256"/>
        <end position="277"/>
    </location>
</feature>
<dbReference type="AlphaFoldDB" id="A0A2X0M310"/>